<dbReference type="EMBL" id="NUVX01000130">
    <property type="protein sequence ID" value="PFJ24645.1"/>
    <property type="molecule type" value="Genomic_DNA"/>
</dbReference>
<gene>
    <name evidence="1" type="ORF">COJ15_36525</name>
</gene>
<name>A0A9X6WF72_BACTU</name>
<accession>A0A9X6WF72</accession>
<proteinExistence type="predicted"/>
<dbReference type="AlphaFoldDB" id="A0A9X6WF72"/>
<sequence length="412" mass="48988">MNTWGKWIHQRKNGEIYFSSVERMNQLFDLSEEKAKDWYATEARYYFNHHTKSSIAMDARFKLKNQPATEEELKFMYNIVHNYLPCQDTKITLGWLRQKFNINLFDPLEKKYVDKIIKSLHDTSTVVQVNSIFDMKKTDKLEGDRELEWMWKTVETDSSEFEMAYDEVINRLKELIADNDENVVLYKSYLKRLYDVKEIMADEVMERKLEHKKRLNHQSHQEPLNDSGEYGFIYQYMDEEDKKTVRHFLIHAQHIENPMMYVTKNATYYIHYQGEKVVGKSAYKYEPVKERHFTVDIQTANKKIEGIELLVVPELVTGKATFKSETKPGEVFSSKVYHPKYKKVVRVKKGLHSGKYYLYLDYPKYTDKDGLLVYKNQELFAEDDSDTSSKTVEVLLKLIAKAHNRKQTKKNM</sequence>
<organism evidence="1 2">
    <name type="scientific">Bacillus thuringiensis</name>
    <dbReference type="NCBI Taxonomy" id="1428"/>
    <lineage>
        <taxon>Bacteria</taxon>
        <taxon>Bacillati</taxon>
        <taxon>Bacillota</taxon>
        <taxon>Bacilli</taxon>
        <taxon>Bacillales</taxon>
        <taxon>Bacillaceae</taxon>
        <taxon>Bacillus</taxon>
        <taxon>Bacillus cereus group</taxon>
    </lineage>
</organism>
<dbReference type="RefSeq" id="WP_098517963.1">
    <property type="nucleotide sequence ID" value="NZ_NUVX01000130.1"/>
</dbReference>
<protein>
    <submittedName>
        <fullName evidence="1">Uncharacterized protein</fullName>
    </submittedName>
</protein>
<comment type="caution">
    <text evidence="1">The sequence shown here is derived from an EMBL/GenBank/DDBJ whole genome shotgun (WGS) entry which is preliminary data.</text>
</comment>
<dbReference type="Proteomes" id="UP000224003">
    <property type="component" value="Unassembled WGS sequence"/>
</dbReference>
<evidence type="ECO:0000313" key="2">
    <source>
        <dbReference type="Proteomes" id="UP000224003"/>
    </source>
</evidence>
<evidence type="ECO:0000313" key="1">
    <source>
        <dbReference type="EMBL" id="PFJ24645.1"/>
    </source>
</evidence>
<reference evidence="1 2" key="1">
    <citation type="submission" date="2017-09" db="EMBL/GenBank/DDBJ databases">
        <title>Large-scale bioinformatics analysis of Bacillus genomes uncovers conserved roles of natural products in bacterial physiology.</title>
        <authorList>
            <consortium name="Agbiome Team Llc"/>
            <person name="Bleich R.M."/>
            <person name="Grubbs K.J."/>
            <person name="Santa Maria K.C."/>
            <person name="Allen S.E."/>
            <person name="Farag S."/>
            <person name="Shank E.A."/>
            <person name="Bowers A."/>
        </authorList>
    </citation>
    <scope>NUCLEOTIDE SEQUENCE [LARGE SCALE GENOMIC DNA]</scope>
    <source>
        <strain evidence="1 2">AFS085496</strain>
    </source>
</reference>